<dbReference type="AlphaFoldDB" id="G0J664"/>
<evidence type="ECO:0000313" key="2">
    <source>
        <dbReference type="EMBL" id="AEL26816.1"/>
    </source>
</evidence>
<name>G0J664_CYCMS</name>
<dbReference type="eggNOG" id="COG2327">
    <property type="taxonomic scope" value="Bacteria"/>
</dbReference>
<dbReference type="PANTHER" id="PTHR36836:SF1">
    <property type="entry name" value="COLANIC ACID BIOSYNTHESIS PROTEIN WCAK"/>
    <property type="match status" value="1"/>
</dbReference>
<accession>G0J664</accession>
<sequence length="378" mass="43220">MFIELRGVEFVNKGAELMLHAILQEIGRELPKAKFVMKATGRSPIAKLRKNNIYIKSDLKRNNLNLEPYLKFVPNFILNAAGIASKSQINVILDGSGFAFGDKWGAKKAGFRMADHITKWKNENKKVILLPQAFGPFSKEDIILKMKIILENADLVFARDKVSYDYLTKIKSKDNVFLFPDFTNLIKGDVPSYFNRESHQIGIIPNQKMMETDNEDENNKYLDFLKSVVQIFQSKNEKPFFLIHESNLDFKIAKQVNEMLDEPIEIIEEDNPIAVKGIIGACKAVVTSRFHGLVSALSQSIPCLATGWSHKYEMLFRDYNYEEGLCSVNDTNKVLDSKIHMLLETNSREGIIQKLSLNAKEQKSLTKQMWNKAYQVIK</sequence>
<dbReference type="STRING" id="880070.Cycma_3088"/>
<dbReference type="InterPro" id="IPR007345">
    <property type="entry name" value="Polysacch_pyruvyl_Trfase"/>
</dbReference>
<dbReference type="PANTHER" id="PTHR36836">
    <property type="entry name" value="COLANIC ACID BIOSYNTHESIS PROTEIN WCAK"/>
    <property type="match status" value="1"/>
</dbReference>
<dbReference type="EMBL" id="CP002955">
    <property type="protein sequence ID" value="AEL26816.1"/>
    <property type="molecule type" value="Genomic_DNA"/>
</dbReference>
<evidence type="ECO:0000313" key="3">
    <source>
        <dbReference type="Proteomes" id="UP000001635"/>
    </source>
</evidence>
<protein>
    <recommendedName>
        <fullName evidence="1">Polysaccharide pyruvyl transferase domain-containing protein</fullName>
    </recommendedName>
</protein>
<reference evidence="3" key="1">
    <citation type="submission" date="2011-07" db="EMBL/GenBank/DDBJ databases">
        <title>The complete genome of Cyclobacterium marinum DSM 745.</title>
        <authorList>
            <person name="Lucas S."/>
            <person name="Han J."/>
            <person name="Lapidus A."/>
            <person name="Bruce D."/>
            <person name="Goodwin L."/>
            <person name="Pitluck S."/>
            <person name="Peters L."/>
            <person name="Kyrpides N."/>
            <person name="Mavromatis K."/>
            <person name="Ivanova N."/>
            <person name="Ovchinnikova G."/>
            <person name="Chertkov O."/>
            <person name="Detter J.C."/>
            <person name="Tapia R."/>
            <person name="Han C."/>
            <person name="Land M."/>
            <person name="Hauser L."/>
            <person name="Markowitz V."/>
            <person name="Cheng J.-F."/>
            <person name="Hugenholtz P."/>
            <person name="Woyke T."/>
            <person name="Wu D."/>
            <person name="Tindall B."/>
            <person name="Schuetze A."/>
            <person name="Brambilla E."/>
            <person name="Klenk H.-P."/>
            <person name="Eisen J.A."/>
        </authorList>
    </citation>
    <scope>NUCLEOTIDE SEQUENCE [LARGE SCALE GENOMIC DNA]</scope>
    <source>
        <strain evidence="3">ATCC 25205 / DSM 745 / LMG 13164 / NCIMB 1802</strain>
    </source>
</reference>
<dbReference type="OrthoDB" id="6058856at2"/>
<dbReference type="KEGG" id="cmr:Cycma_3088"/>
<gene>
    <name evidence="2" type="ordered locus">Cycma_3088</name>
</gene>
<dbReference type="Pfam" id="PF04230">
    <property type="entry name" value="PS_pyruv_trans"/>
    <property type="match status" value="1"/>
</dbReference>
<evidence type="ECO:0000259" key="1">
    <source>
        <dbReference type="Pfam" id="PF04230"/>
    </source>
</evidence>
<keyword evidence="3" id="KW-1185">Reference proteome</keyword>
<organism evidence="2 3">
    <name type="scientific">Cyclobacterium marinum (strain ATCC 25205 / DSM 745 / LMG 13164 / NCIMB 1802)</name>
    <name type="common">Flectobacillus marinus</name>
    <dbReference type="NCBI Taxonomy" id="880070"/>
    <lineage>
        <taxon>Bacteria</taxon>
        <taxon>Pseudomonadati</taxon>
        <taxon>Bacteroidota</taxon>
        <taxon>Cytophagia</taxon>
        <taxon>Cytophagales</taxon>
        <taxon>Cyclobacteriaceae</taxon>
        <taxon>Cyclobacterium</taxon>
    </lineage>
</organism>
<dbReference type="RefSeq" id="WP_014021106.1">
    <property type="nucleotide sequence ID" value="NC_015914.1"/>
</dbReference>
<feature type="domain" description="Polysaccharide pyruvyl transferase" evidence="1">
    <location>
        <begin position="12"/>
        <end position="310"/>
    </location>
</feature>
<dbReference type="Proteomes" id="UP000001635">
    <property type="component" value="Chromosome"/>
</dbReference>
<dbReference type="HOGENOM" id="CLU_039510_1_0_10"/>
<proteinExistence type="predicted"/>